<evidence type="ECO:0000313" key="2">
    <source>
        <dbReference type="Proteomes" id="UP000001805"/>
    </source>
</evidence>
<sequence>MGFLLISDSIFQAWHSLHPNRPNARDGATTLTLNGVMCNYIQREYSCGHIRWLASKHCADYKERRRKCQPSIMDFEERPQAVCGNCRQPSEQPPSMTAFMRKLLPMS</sequence>
<evidence type="ECO:0000313" key="1">
    <source>
        <dbReference type="EMBL" id="ESA43849.1"/>
    </source>
</evidence>
<reference evidence="1 2" key="1">
    <citation type="journal article" date="2003" name="Nature">
        <title>The genome sequence of the filamentous fungus Neurospora crassa.</title>
        <authorList>
            <person name="Galagan J.E."/>
            <person name="Calvo S.E."/>
            <person name="Borkovich K.A."/>
            <person name="Selker E.U."/>
            <person name="Read N.D."/>
            <person name="Jaffe D."/>
            <person name="FitzHugh W."/>
            <person name="Ma L.J."/>
            <person name="Smirnov S."/>
            <person name="Purcell S."/>
            <person name="Rehman B."/>
            <person name="Elkins T."/>
            <person name="Engels R."/>
            <person name="Wang S."/>
            <person name="Nielsen C.B."/>
            <person name="Butler J."/>
            <person name="Endrizzi M."/>
            <person name="Qui D."/>
            <person name="Ianakiev P."/>
            <person name="Bell-Pedersen D."/>
            <person name="Nelson M.A."/>
            <person name="Werner-Washburne M."/>
            <person name="Selitrennikoff C.P."/>
            <person name="Kinsey J.A."/>
            <person name="Braun E.L."/>
            <person name="Zelter A."/>
            <person name="Schulte U."/>
            <person name="Kothe G.O."/>
            <person name="Jedd G."/>
            <person name="Mewes W."/>
            <person name="Staben C."/>
            <person name="Marcotte E."/>
            <person name="Greenberg D."/>
            <person name="Roy A."/>
            <person name="Foley K."/>
            <person name="Naylor J."/>
            <person name="Stange-Thomann N."/>
            <person name="Barrett R."/>
            <person name="Gnerre S."/>
            <person name="Kamal M."/>
            <person name="Kamvysselis M."/>
            <person name="Mauceli E."/>
            <person name="Bielke C."/>
            <person name="Rudd S."/>
            <person name="Frishman D."/>
            <person name="Krystofova S."/>
            <person name="Rasmussen C."/>
            <person name="Metzenberg R.L."/>
            <person name="Perkins D.D."/>
            <person name="Kroken S."/>
            <person name="Cogoni C."/>
            <person name="Macino G."/>
            <person name="Catcheside D."/>
            <person name="Li W."/>
            <person name="Pratt R.J."/>
            <person name="Osmani S.A."/>
            <person name="DeSouza C.P."/>
            <person name="Glass L."/>
            <person name="Orbach M.J."/>
            <person name="Berglund J.A."/>
            <person name="Voelker R."/>
            <person name="Yarden O."/>
            <person name="Plamann M."/>
            <person name="Seiler S."/>
            <person name="Dunlap J."/>
            <person name="Radford A."/>
            <person name="Aramayo R."/>
            <person name="Natvig D.O."/>
            <person name="Alex L.A."/>
            <person name="Mannhaupt G."/>
            <person name="Ebbole D.J."/>
            <person name="Freitag M."/>
            <person name="Paulsen I."/>
            <person name="Sachs M.S."/>
            <person name="Lander E.S."/>
            <person name="Nusbaum C."/>
            <person name="Birren B."/>
        </authorList>
    </citation>
    <scope>NUCLEOTIDE SEQUENCE [LARGE SCALE GENOMIC DNA]</scope>
    <source>
        <strain evidence="2">ATCC 24698 / 74-OR23-1A / CBS 708.71 / DSM 1257 / FGSC 987</strain>
    </source>
</reference>
<name>V5IQM1_NEUCR</name>
<accession>V5IQM1</accession>
<gene>
    <name evidence="1" type="ORF">NCU01943</name>
</gene>
<dbReference type="InParanoid" id="V5IQM1"/>
<dbReference type="RefSeq" id="XP_011392905.1">
    <property type="nucleotide sequence ID" value="XM_011394603.1"/>
</dbReference>
<dbReference type="AlphaFoldDB" id="V5IQM1"/>
<dbReference type="VEuPathDB" id="FungiDB:NCU01943"/>
<protein>
    <submittedName>
        <fullName evidence="1">Uncharacterized protein</fullName>
    </submittedName>
</protein>
<dbReference type="EMBL" id="CM002236">
    <property type="protein sequence ID" value="ESA43849.1"/>
    <property type="molecule type" value="Genomic_DNA"/>
</dbReference>
<keyword evidence="2" id="KW-1185">Reference proteome</keyword>
<dbReference type="KEGG" id="ncr:NCU01943"/>
<proteinExistence type="predicted"/>
<dbReference type="OrthoDB" id="3700495at2759"/>
<dbReference type="Proteomes" id="UP000001805">
    <property type="component" value="Chromosome 1, Linkage Group I"/>
</dbReference>
<organism evidence="1 2">
    <name type="scientific">Neurospora crassa (strain ATCC 24698 / 74-OR23-1A / CBS 708.71 / DSM 1257 / FGSC 987)</name>
    <dbReference type="NCBI Taxonomy" id="367110"/>
    <lineage>
        <taxon>Eukaryota</taxon>
        <taxon>Fungi</taxon>
        <taxon>Dikarya</taxon>
        <taxon>Ascomycota</taxon>
        <taxon>Pezizomycotina</taxon>
        <taxon>Sordariomycetes</taxon>
        <taxon>Sordariomycetidae</taxon>
        <taxon>Sordariales</taxon>
        <taxon>Sordariaceae</taxon>
        <taxon>Neurospora</taxon>
    </lineage>
</organism>
<dbReference type="GeneID" id="23568369"/>